<sequence length="224" mass="25208">MPMHPMEHSAYLALRENATVLEADGSGDKVLLLEDGTILKLFRRKRLISSALLFPYAQRFADNIDALKKRGIPCPDVIATYRIASISRDGVRYTPLPGLTIRQVLSQHGERAPLRADLGTFIAQLHDRGVYFRSLHLGNVVLTPTNELGLIDIADLRCQKLALSDSKRLRNFAHLLRYEQDKQWLLGSDQGAAFLQGYTQGMPTDRQSTMTERLQLLLTAPIDR</sequence>
<accession>A0A1I0I3F7</accession>
<name>A0A1I0I3F7_9PSED</name>
<protein>
    <submittedName>
        <fullName evidence="1">Lipopolysaccharide kinase (Kdo/WaaP) family protein</fullName>
    </submittedName>
</protein>
<dbReference type="SUPFAM" id="SSF56112">
    <property type="entry name" value="Protein kinase-like (PK-like)"/>
    <property type="match status" value="1"/>
</dbReference>
<organism evidence="1 2">
    <name type="scientific">Pseudomonas graminis</name>
    <dbReference type="NCBI Taxonomy" id="158627"/>
    <lineage>
        <taxon>Bacteria</taxon>
        <taxon>Pseudomonadati</taxon>
        <taxon>Pseudomonadota</taxon>
        <taxon>Gammaproteobacteria</taxon>
        <taxon>Pseudomonadales</taxon>
        <taxon>Pseudomonadaceae</taxon>
        <taxon>Pseudomonas</taxon>
    </lineage>
</organism>
<dbReference type="GO" id="GO:0016301">
    <property type="term" value="F:kinase activity"/>
    <property type="evidence" value="ECO:0007669"/>
    <property type="project" value="UniProtKB-KW"/>
</dbReference>
<evidence type="ECO:0000313" key="2">
    <source>
        <dbReference type="Proteomes" id="UP000182332"/>
    </source>
</evidence>
<dbReference type="EMBL" id="FOHW01000032">
    <property type="protein sequence ID" value="SET91116.1"/>
    <property type="molecule type" value="Genomic_DNA"/>
</dbReference>
<dbReference type="AlphaFoldDB" id="A0A1I0I3F7"/>
<gene>
    <name evidence="1" type="ORF">SAMN05216197_13229</name>
</gene>
<reference evidence="1 2" key="1">
    <citation type="submission" date="2016-10" db="EMBL/GenBank/DDBJ databases">
        <authorList>
            <person name="de Groot N.N."/>
        </authorList>
    </citation>
    <scope>NUCLEOTIDE SEQUENCE [LARGE SCALE GENOMIC DNA]</scope>
    <source>
        <strain evidence="1 2">DSM 11363</strain>
    </source>
</reference>
<keyword evidence="1" id="KW-0808">Transferase</keyword>
<dbReference type="InterPro" id="IPR011009">
    <property type="entry name" value="Kinase-like_dom_sf"/>
</dbReference>
<dbReference type="Proteomes" id="UP000182332">
    <property type="component" value="Unassembled WGS sequence"/>
</dbReference>
<proteinExistence type="predicted"/>
<keyword evidence="1" id="KW-0418">Kinase</keyword>
<evidence type="ECO:0000313" key="1">
    <source>
        <dbReference type="EMBL" id="SET91116.1"/>
    </source>
</evidence>
<dbReference type="Pfam" id="PF06293">
    <property type="entry name" value="Kdo"/>
    <property type="match status" value="1"/>
</dbReference>